<proteinExistence type="predicted"/>
<protein>
    <submittedName>
        <fullName evidence="3">Uncharacterized protein</fullName>
    </submittedName>
</protein>
<feature type="non-terminal residue" evidence="3">
    <location>
        <position position="211"/>
    </location>
</feature>
<organism evidence="3 4">
    <name type="scientific">Cryomyces antarcticus</name>
    <dbReference type="NCBI Taxonomy" id="329879"/>
    <lineage>
        <taxon>Eukaryota</taxon>
        <taxon>Fungi</taxon>
        <taxon>Dikarya</taxon>
        <taxon>Ascomycota</taxon>
        <taxon>Pezizomycotina</taxon>
        <taxon>Dothideomycetes</taxon>
        <taxon>Dothideomycetes incertae sedis</taxon>
        <taxon>Cryomyces</taxon>
    </lineage>
</organism>
<feature type="region of interest" description="Disordered" evidence="2">
    <location>
        <begin position="156"/>
        <end position="211"/>
    </location>
</feature>
<evidence type="ECO:0000256" key="2">
    <source>
        <dbReference type="SAM" id="MobiDB-lite"/>
    </source>
</evidence>
<gene>
    <name evidence="3" type="ORF">LTR16_009789</name>
</gene>
<evidence type="ECO:0000313" key="4">
    <source>
        <dbReference type="Proteomes" id="UP001357485"/>
    </source>
</evidence>
<comment type="caution">
    <text evidence="3">The sequence shown here is derived from an EMBL/GenBank/DDBJ whole genome shotgun (WGS) entry which is preliminary data.</text>
</comment>
<keyword evidence="1" id="KW-0175">Coiled coil</keyword>
<feature type="compositionally biased region" description="Basic residues" evidence="2">
    <location>
        <begin position="161"/>
        <end position="174"/>
    </location>
</feature>
<keyword evidence="4" id="KW-1185">Reference proteome</keyword>
<reference evidence="3 4" key="1">
    <citation type="submission" date="2023-08" db="EMBL/GenBank/DDBJ databases">
        <title>Black Yeasts Isolated from many extreme environments.</title>
        <authorList>
            <person name="Coleine C."/>
            <person name="Stajich J.E."/>
            <person name="Selbmann L."/>
        </authorList>
    </citation>
    <scope>NUCLEOTIDE SEQUENCE [LARGE SCALE GENOMIC DNA]</scope>
    <source>
        <strain evidence="3 4">CCFEE 536</strain>
    </source>
</reference>
<feature type="compositionally biased region" description="Basic and acidic residues" evidence="2">
    <location>
        <begin position="194"/>
        <end position="211"/>
    </location>
</feature>
<evidence type="ECO:0000313" key="3">
    <source>
        <dbReference type="EMBL" id="KAK5185606.1"/>
    </source>
</evidence>
<accession>A0ABR0LJF3</accession>
<dbReference type="Proteomes" id="UP001357485">
    <property type="component" value="Unassembled WGS sequence"/>
</dbReference>
<dbReference type="EMBL" id="JAVRRA010019048">
    <property type="protein sequence ID" value="KAK5185606.1"/>
    <property type="molecule type" value="Genomic_DNA"/>
</dbReference>
<evidence type="ECO:0000256" key="1">
    <source>
        <dbReference type="SAM" id="Coils"/>
    </source>
</evidence>
<feature type="coiled-coil region" evidence="1">
    <location>
        <begin position="112"/>
        <end position="146"/>
    </location>
</feature>
<sequence length="211" mass="24539">MMDLVGFLKKLDAEFASYFPPTEAVLAYVRDTNCTPPSDAKTSVMAEDDAKMIARKLEAMHLHCDHAGWTSGNVELLAVRGSLKVLLPKMQDHMHDARVAFGRKLEKQMRDIENVKRATKVWKKKAEEAEETMRQAEEMNEDNKLDEDIERLRKSLLVEKKRQKRQKRSTKKMWRKEARNATENDSSMKATLQEWRESIDSRKQEDLDGML</sequence>
<name>A0ABR0LJF3_9PEZI</name>